<proteinExistence type="predicted"/>
<dbReference type="InterPro" id="IPR001509">
    <property type="entry name" value="Epimerase_deHydtase"/>
</dbReference>
<evidence type="ECO:0000313" key="2">
    <source>
        <dbReference type="EMBL" id="RMB58912.1"/>
    </source>
</evidence>
<reference evidence="2 3" key="1">
    <citation type="submission" date="2018-10" db="EMBL/GenBank/DDBJ databases">
        <title>Tessaracoccus antarcticuss sp. nov., isolated from sediment.</title>
        <authorList>
            <person name="Zhou L.Y."/>
            <person name="Du Z.J."/>
        </authorList>
    </citation>
    <scope>NUCLEOTIDE SEQUENCE [LARGE SCALE GENOMIC DNA]</scope>
    <source>
        <strain evidence="2 3">JDX10</strain>
    </source>
</reference>
<dbReference type="InterPro" id="IPR036291">
    <property type="entry name" value="NAD(P)-bd_dom_sf"/>
</dbReference>
<dbReference type="PANTHER" id="PTHR48079:SF6">
    <property type="entry name" value="NAD(P)-BINDING DOMAIN-CONTAINING PROTEIN-RELATED"/>
    <property type="match status" value="1"/>
</dbReference>
<gene>
    <name evidence="2" type="ORF">EAX62_12440</name>
</gene>
<dbReference type="InterPro" id="IPR051783">
    <property type="entry name" value="NAD(P)-dependent_oxidoreduct"/>
</dbReference>
<name>A0A3M0G904_9ACTN</name>
<dbReference type="RefSeq" id="WP_121902031.1">
    <property type="nucleotide sequence ID" value="NZ_REFW01000003.1"/>
</dbReference>
<dbReference type="Proteomes" id="UP000275256">
    <property type="component" value="Unassembled WGS sequence"/>
</dbReference>
<evidence type="ECO:0000259" key="1">
    <source>
        <dbReference type="Pfam" id="PF01370"/>
    </source>
</evidence>
<dbReference type="Pfam" id="PF01370">
    <property type="entry name" value="Epimerase"/>
    <property type="match status" value="1"/>
</dbReference>
<dbReference type="SUPFAM" id="SSF51735">
    <property type="entry name" value="NAD(P)-binding Rossmann-fold domains"/>
    <property type="match status" value="1"/>
</dbReference>
<dbReference type="OrthoDB" id="9774199at2"/>
<dbReference type="PANTHER" id="PTHR48079">
    <property type="entry name" value="PROTEIN YEEZ"/>
    <property type="match status" value="1"/>
</dbReference>
<dbReference type="AlphaFoldDB" id="A0A3M0G904"/>
<comment type="caution">
    <text evidence="2">The sequence shown here is derived from an EMBL/GenBank/DDBJ whole genome shotgun (WGS) entry which is preliminary data.</text>
</comment>
<dbReference type="EMBL" id="REFW01000003">
    <property type="protein sequence ID" value="RMB58912.1"/>
    <property type="molecule type" value="Genomic_DNA"/>
</dbReference>
<dbReference type="GO" id="GO:0004029">
    <property type="term" value="F:aldehyde dehydrogenase (NAD+) activity"/>
    <property type="evidence" value="ECO:0007669"/>
    <property type="project" value="TreeGrafter"/>
</dbReference>
<dbReference type="GO" id="GO:0005737">
    <property type="term" value="C:cytoplasm"/>
    <property type="evidence" value="ECO:0007669"/>
    <property type="project" value="TreeGrafter"/>
</dbReference>
<evidence type="ECO:0000313" key="3">
    <source>
        <dbReference type="Proteomes" id="UP000275256"/>
    </source>
</evidence>
<protein>
    <submittedName>
        <fullName evidence="2">NAD-dependent epimerase/dehydratase family protein</fullName>
    </submittedName>
</protein>
<keyword evidence="3" id="KW-1185">Reference proteome</keyword>
<accession>A0A3M0G904</accession>
<feature type="domain" description="NAD-dependent epimerase/dehydratase" evidence="1">
    <location>
        <begin position="3"/>
        <end position="222"/>
    </location>
</feature>
<organism evidence="2 3">
    <name type="scientific">Tessaracoccus antarcticus</name>
    <dbReference type="NCBI Taxonomy" id="2479848"/>
    <lineage>
        <taxon>Bacteria</taxon>
        <taxon>Bacillati</taxon>
        <taxon>Actinomycetota</taxon>
        <taxon>Actinomycetes</taxon>
        <taxon>Propionibacteriales</taxon>
        <taxon>Propionibacteriaceae</taxon>
        <taxon>Tessaracoccus</taxon>
    </lineage>
</organism>
<dbReference type="Gene3D" id="3.40.50.720">
    <property type="entry name" value="NAD(P)-binding Rossmann-like Domain"/>
    <property type="match status" value="1"/>
</dbReference>
<sequence>MNITVIGGTGHIGTYLVPSLVRDGHAVTVVSRGRRTPYTQDDAWSSVTMVACDREQAEADGVFGRLISQQEPDGVIDLRVFTTQQAHQLIDSLDGQHLVATGSIWSWGRTSVVPMTEDVQKEPLTAYDRGKAAVEDVLLREQSRVTASMVHPSHISGPGWAAVNPAGYFDLDVYRSLKRDGSARLPLDGMALLQHVHAADVAEVHRLALMNPGASAGEAFNVVAEQSITLRAYATLLARHFGHEPQLTFLPWADFVAEVGDSNAVMTHDHITRSPHFSMEKTRRILGFSPRYSEEETVLSAVDALADL</sequence>